<organism evidence="1 2">
    <name type="scientific">Parvibaculum lavamentivorans (strain DS-1 / DSM 13023 / NCIMB 13966)</name>
    <dbReference type="NCBI Taxonomy" id="402881"/>
    <lineage>
        <taxon>Bacteria</taxon>
        <taxon>Pseudomonadati</taxon>
        <taxon>Pseudomonadota</taxon>
        <taxon>Alphaproteobacteria</taxon>
        <taxon>Hyphomicrobiales</taxon>
        <taxon>Parvibaculaceae</taxon>
        <taxon>Parvibaculum</taxon>
    </lineage>
</organism>
<accession>A7HRP9</accession>
<dbReference type="eggNOG" id="ENOG502ZRYG">
    <property type="taxonomic scope" value="Bacteria"/>
</dbReference>
<gene>
    <name evidence="1" type="ordered locus">Plav_0959</name>
</gene>
<keyword evidence="2" id="KW-1185">Reference proteome</keyword>
<name>A7HRP9_PARL1</name>
<evidence type="ECO:0000313" key="1">
    <source>
        <dbReference type="EMBL" id="ABS62582.1"/>
    </source>
</evidence>
<dbReference type="Proteomes" id="UP000006377">
    <property type="component" value="Chromosome"/>
</dbReference>
<dbReference type="OrthoDB" id="7185378at2"/>
<dbReference type="AlphaFoldDB" id="A7HRP9"/>
<reference evidence="1 2" key="1">
    <citation type="journal article" date="2011" name="Stand. Genomic Sci.">
        <title>Complete genome sequence of Parvibaculum lavamentivorans type strain (DS-1(T)).</title>
        <authorList>
            <person name="Schleheck D."/>
            <person name="Weiss M."/>
            <person name="Pitluck S."/>
            <person name="Bruce D."/>
            <person name="Land M.L."/>
            <person name="Han S."/>
            <person name="Saunders E."/>
            <person name="Tapia R."/>
            <person name="Detter C."/>
            <person name="Brettin T."/>
            <person name="Han J."/>
            <person name="Woyke T."/>
            <person name="Goodwin L."/>
            <person name="Pennacchio L."/>
            <person name="Nolan M."/>
            <person name="Cook A.M."/>
            <person name="Kjelleberg S."/>
            <person name="Thomas T."/>
        </authorList>
    </citation>
    <scope>NUCLEOTIDE SEQUENCE [LARGE SCALE GENOMIC DNA]</scope>
    <source>
        <strain evidence="2">DS-1 / DSM 13023 / NCIMB 13966</strain>
    </source>
</reference>
<proteinExistence type="predicted"/>
<dbReference type="RefSeq" id="WP_012109838.1">
    <property type="nucleotide sequence ID" value="NC_009719.1"/>
</dbReference>
<evidence type="ECO:0000313" key="2">
    <source>
        <dbReference type="Proteomes" id="UP000006377"/>
    </source>
</evidence>
<dbReference type="EMBL" id="CP000774">
    <property type="protein sequence ID" value="ABS62582.1"/>
    <property type="molecule type" value="Genomic_DNA"/>
</dbReference>
<dbReference type="KEGG" id="pla:Plav_0959"/>
<dbReference type="HOGENOM" id="CLU_1243922_0_0_5"/>
<sequence length="178" mass="19843">MAKAQFHKNQRVYVRPVGTWAVIERIVPQWVKDMDEPLRIHYDVGLGRDFAAKELETEEVSALSHLDPEMEEWHVVRVPNKWRSADECAGHPVPGTHPVVVTGSHEGGGWRVPGVEYDMTPDRVELQAKVIAAAPKMMVLLQRVADYARTNGENLPDELMNVAGDADMLLTGIMGPQA</sequence>
<protein>
    <submittedName>
        <fullName evidence="1">Uncharacterized protein</fullName>
    </submittedName>
</protein>